<dbReference type="PROSITE" id="PS51379">
    <property type="entry name" value="4FE4S_FER_2"/>
    <property type="match status" value="1"/>
</dbReference>
<evidence type="ECO:0000313" key="7">
    <source>
        <dbReference type="Proteomes" id="UP001320544"/>
    </source>
</evidence>
<accession>A0ABM7WMJ3</accession>
<name>A0ABM7WMJ3_9ACTN</name>
<organism evidence="6 7">
    <name type="scientific">Raoultibacter timonensis</name>
    <dbReference type="NCBI Taxonomy" id="1907662"/>
    <lineage>
        <taxon>Bacteria</taxon>
        <taxon>Bacillati</taxon>
        <taxon>Actinomycetota</taxon>
        <taxon>Coriobacteriia</taxon>
        <taxon>Eggerthellales</taxon>
        <taxon>Eggerthellaceae</taxon>
        <taxon>Raoultibacter</taxon>
    </lineage>
</organism>
<protein>
    <recommendedName>
        <fullName evidence="5">4Fe-4S ferredoxin-type domain-containing protein</fullName>
    </recommendedName>
</protein>
<feature type="domain" description="4Fe-4S ferredoxin-type" evidence="5">
    <location>
        <begin position="14"/>
        <end position="43"/>
    </location>
</feature>
<keyword evidence="2" id="KW-0479">Metal-binding</keyword>
<evidence type="ECO:0000256" key="1">
    <source>
        <dbReference type="ARBA" id="ARBA00022485"/>
    </source>
</evidence>
<keyword evidence="7" id="KW-1185">Reference proteome</keyword>
<evidence type="ECO:0000256" key="4">
    <source>
        <dbReference type="ARBA" id="ARBA00023014"/>
    </source>
</evidence>
<evidence type="ECO:0000256" key="2">
    <source>
        <dbReference type="ARBA" id="ARBA00022723"/>
    </source>
</evidence>
<keyword evidence="1" id="KW-0004">4Fe-4S</keyword>
<dbReference type="InterPro" id="IPR050294">
    <property type="entry name" value="RnfB_subfamily"/>
</dbReference>
<sequence length="137" mass="14194">MAVCPADAIVCDGDRMQVVEDLCTGCLLCALACPFGAVYPSMPSSSRPRGVLFGRASTARSSGLLRQKETGDYSCVAVCDLCAKTADGPQCVKACPTDALQVVDQASLEVSSREKRLGALEKMMVAMRAGGQGGARG</sequence>
<dbReference type="InterPro" id="IPR017900">
    <property type="entry name" value="4Fe4S_Fe_S_CS"/>
</dbReference>
<evidence type="ECO:0000256" key="3">
    <source>
        <dbReference type="ARBA" id="ARBA00023004"/>
    </source>
</evidence>
<dbReference type="Proteomes" id="UP001320544">
    <property type="component" value="Chromosome"/>
</dbReference>
<dbReference type="Pfam" id="PF00037">
    <property type="entry name" value="Fer4"/>
    <property type="match status" value="1"/>
</dbReference>
<dbReference type="PANTHER" id="PTHR42859:SF16">
    <property type="entry name" value="FORMATE HYDROGENLYASE SUBUNIT 2-RELATED"/>
    <property type="match status" value="1"/>
</dbReference>
<dbReference type="EMBL" id="AP025564">
    <property type="protein sequence ID" value="BDE97603.1"/>
    <property type="molecule type" value="Genomic_DNA"/>
</dbReference>
<proteinExistence type="predicted"/>
<evidence type="ECO:0000259" key="5">
    <source>
        <dbReference type="PROSITE" id="PS51379"/>
    </source>
</evidence>
<dbReference type="Gene3D" id="3.30.70.20">
    <property type="match status" value="1"/>
</dbReference>
<evidence type="ECO:0000313" key="6">
    <source>
        <dbReference type="EMBL" id="BDE97603.1"/>
    </source>
</evidence>
<reference evidence="6 7" key="1">
    <citation type="submission" date="2022-01" db="EMBL/GenBank/DDBJ databases">
        <title>Novel bile acid biosynthetic pathways are enriched in the microbiome of centenarians.</title>
        <authorList>
            <person name="Sato Y."/>
            <person name="Atarashi K."/>
            <person name="Plichta R.D."/>
            <person name="Arai Y."/>
            <person name="Sasajima S."/>
            <person name="Kearney M.S."/>
            <person name="Suda W."/>
            <person name="Takeshita K."/>
            <person name="Sasaki T."/>
            <person name="Okamoto S."/>
            <person name="Skelly N.A."/>
            <person name="Okamura Y."/>
            <person name="Vlamakis H."/>
            <person name="Li Y."/>
            <person name="Tanoue T."/>
            <person name="Takei H."/>
            <person name="Nittono H."/>
            <person name="Narushima S."/>
            <person name="Irie J."/>
            <person name="Itoh H."/>
            <person name="Moriya K."/>
            <person name="Sugiura Y."/>
            <person name="Suematsu M."/>
            <person name="Moritoki N."/>
            <person name="Shibata S."/>
            <person name="Littman R.D."/>
            <person name="Fischbach A.M."/>
            <person name="Uwamino Y."/>
            <person name="Inoue T."/>
            <person name="Honda A."/>
            <person name="Hattori M."/>
            <person name="Murai T."/>
            <person name="Xavier J.R."/>
            <person name="Hirose N."/>
            <person name="Honda K."/>
        </authorList>
    </citation>
    <scope>NUCLEOTIDE SEQUENCE [LARGE SCALE GENOMIC DNA]</scope>
    <source>
        <strain evidence="6 7">CE91-St30</strain>
    </source>
</reference>
<keyword evidence="4" id="KW-0411">Iron-sulfur</keyword>
<gene>
    <name evidence="6" type="ORF">CE91St30_29360</name>
</gene>
<keyword evidence="3" id="KW-0408">Iron</keyword>
<dbReference type="PANTHER" id="PTHR42859">
    <property type="entry name" value="OXIDOREDUCTASE"/>
    <property type="match status" value="1"/>
</dbReference>
<dbReference type="PROSITE" id="PS00198">
    <property type="entry name" value="4FE4S_FER_1"/>
    <property type="match status" value="1"/>
</dbReference>
<dbReference type="SUPFAM" id="SSF54862">
    <property type="entry name" value="4Fe-4S ferredoxins"/>
    <property type="match status" value="1"/>
</dbReference>
<dbReference type="InterPro" id="IPR017896">
    <property type="entry name" value="4Fe4S_Fe-S-bd"/>
</dbReference>